<accession>A0A9X2RVA3</accession>
<dbReference type="InterPro" id="IPR032716">
    <property type="entry name" value="ACC_epsilon"/>
</dbReference>
<organism evidence="2 3">
    <name type="scientific">Streptomyces malaysiensis subsp. samsunensis</name>
    <dbReference type="NCBI Taxonomy" id="459658"/>
    <lineage>
        <taxon>Bacteria</taxon>
        <taxon>Bacillati</taxon>
        <taxon>Actinomycetota</taxon>
        <taxon>Actinomycetes</taxon>
        <taxon>Kitasatosporales</taxon>
        <taxon>Streptomycetaceae</taxon>
        <taxon>Streptomyces</taxon>
        <taxon>Streptomyces violaceusniger group</taxon>
    </lineage>
</organism>
<dbReference type="GO" id="GO:0004658">
    <property type="term" value="F:propionyl-CoA carboxylase activity"/>
    <property type="evidence" value="ECO:0007669"/>
    <property type="project" value="InterPro"/>
</dbReference>
<evidence type="ECO:0000256" key="1">
    <source>
        <dbReference type="SAM" id="MobiDB-lite"/>
    </source>
</evidence>
<dbReference type="EMBL" id="JANIIC010000029">
    <property type="protein sequence ID" value="MCQ8832077.1"/>
    <property type="molecule type" value="Genomic_DNA"/>
</dbReference>
<sequence>MTIKILQGNPTSEKLAAVLAVVRARAAAASSVPAMPKRLDEWADKEPNIPRHTLAQPGPTTWRGSYRPR</sequence>
<dbReference type="Pfam" id="PF13822">
    <property type="entry name" value="ACC_epsilon"/>
    <property type="match status" value="1"/>
</dbReference>
<proteinExistence type="predicted"/>
<dbReference type="RefSeq" id="WP_257632928.1">
    <property type="nucleotide sequence ID" value="NZ_JANIIC010000029.1"/>
</dbReference>
<protein>
    <submittedName>
        <fullName evidence="2">Acyl-CoA carboxylase subunit epsilon</fullName>
    </submittedName>
</protein>
<evidence type="ECO:0000313" key="3">
    <source>
        <dbReference type="Proteomes" id="UP001142400"/>
    </source>
</evidence>
<evidence type="ECO:0000313" key="2">
    <source>
        <dbReference type="EMBL" id="MCQ8832077.1"/>
    </source>
</evidence>
<dbReference type="AlphaFoldDB" id="A0A9X2RVA3"/>
<gene>
    <name evidence="2" type="ORF">NQU54_24110</name>
</gene>
<feature type="region of interest" description="Disordered" evidence="1">
    <location>
        <begin position="49"/>
        <end position="69"/>
    </location>
</feature>
<reference evidence="2" key="1">
    <citation type="submission" date="2022-06" db="EMBL/GenBank/DDBJ databases">
        <title>WGS of actinobacteria.</title>
        <authorList>
            <person name="Thawai C."/>
        </authorList>
    </citation>
    <scope>NUCLEOTIDE SEQUENCE</scope>
    <source>
        <strain evidence="2">DSM 42010</strain>
    </source>
</reference>
<comment type="caution">
    <text evidence="2">The sequence shown here is derived from an EMBL/GenBank/DDBJ whole genome shotgun (WGS) entry which is preliminary data.</text>
</comment>
<dbReference type="GO" id="GO:0003989">
    <property type="term" value="F:acetyl-CoA carboxylase activity"/>
    <property type="evidence" value="ECO:0007669"/>
    <property type="project" value="InterPro"/>
</dbReference>
<dbReference type="Proteomes" id="UP001142400">
    <property type="component" value="Unassembled WGS sequence"/>
</dbReference>
<keyword evidence="3" id="KW-1185">Reference proteome</keyword>
<name>A0A9X2RVA3_STRMQ</name>